<proteinExistence type="predicted"/>
<accession>A0A1B6FQS4</accession>
<dbReference type="InterPro" id="IPR036047">
    <property type="entry name" value="F-box-like_dom_sf"/>
</dbReference>
<dbReference type="InterPro" id="IPR032675">
    <property type="entry name" value="LRR_dom_sf"/>
</dbReference>
<gene>
    <name evidence="2" type="ORF">g.15456</name>
</gene>
<dbReference type="GO" id="GO:0019005">
    <property type="term" value="C:SCF ubiquitin ligase complex"/>
    <property type="evidence" value="ECO:0007669"/>
    <property type="project" value="TreeGrafter"/>
</dbReference>
<organism evidence="2">
    <name type="scientific">Cuerna arida</name>
    <dbReference type="NCBI Taxonomy" id="1464854"/>
    <lineage>
        <taxon>Eukaryota</taxon>
        <taxon>Metazoa</taxon>
        <taxon>Ecdysozoa</taxon>
        <taxon>Arthropoda</taxon>
        <taxon>Hexapoda</taxon>
        <taxon>Insecta</taxon>
        <taxon>Pterygota</taxon>
        <taxon>Neoptera</taxon>
        <taxon>Paraneoptera</taxon>
        <taxon>Hemiptera</taxon>
        <taxon>Auchenorrhyncha</taxon>
        <taxon>Membracoidea</taxon>
        <taxon>Cicadellidae</taxon>
        <taxon>Cicadellinae</taxon>
        <taxon>Proconiini</taxon>
        <taxon>Cuerna</taxon>
    </lineage>
</organism>
<reference evidence="2" key="1">
    <citation type="submission" date="2015-11" db="EMBL/GenBank/DDBJ databases">
        <title>De novo transcriptome assembly of four potential Pierce s Disease insect vectors from Arizona vineyards.</title>
        <authorList>
            <person name="Tassone E.E."/>
        </authorList>
    </citation>
    <scope>NUCLEOTIDE SEQUENCE</scope>
</reference>
<dbReference type="SMART" id="SM00256">
    <property type="entry name" value="FBOX"/>
    <property type="match status" value="1"/>
</dbReference>
<feature type="non-terminal residue" evidence="2">
    <location>
        <position position="107"/>
    </location>
</feature>
<dbReference type="PROSITE" id="PS50181">
    <property type="entry name" value="FBOX"/>
    <property type="match status" value="1"/>
</dbReference>
<dbReference type="Pfam" id="PF12937">
    <property type="entry name" value="F-box-like"/>
    <property type="match status" value="1"/>
</dbReference>
<evidence type="ECO:0000259" key="1">
    <source>
        <dbReference type="PROSITE" id="PS50181"/>
    </source>
</evidence>
<dbReference type="PANTHER" id="PTHR46731:SF1">
    <property type="entry name" value="F-BOX ONLY PROTEIN 15"/>
    <property type="match status" value="1"/>
</dbReference>
<dbReference type="Gene3D" id="3.80.10.10">
    <property type="entry name" value="Ribonuclease Inhibitor"/>
    <property type="match status" value="1"/>
</dbReference>
<dbReference type="PANTHER" id="PTHR46731">
    <property type="entry name" value="F-BOX ONLY PROTEIN 15"/>
    <property type="match status" value="1"/>
</dbReference>
<name>A0A1B6FQS4_9HEMI</name>
<dbReference type="SUPFAM" id="SSF81383">
    <property type="entry name" value="F-box domain"/>
    <property type="match status" value="1"/>
</dbReference>
<sequence length="107" mass="12201">MATVCLCDLPDELLLLLFSYLDPMDVCMSVANVCTRWRTLASDSLLWRSMVFSVAKNAKLEIVRHALLQMTELQFVRFHWRTDISDLMEGLCTNCPRLVGIDLICCG</sequence>
<evidence type="ECO:0000313" key="2">
    <source>
        <dbReference type="EMBL" id="JAS52562.1"/>
    </source>
</evidence>
<dbReference type="InterPro" id="IPR001810">
    <property type="entry name" value="F-box_dom"/>
</dbReference>
<feature type="domain" description="F-box" evidence="1">
    <location>
        <begin position="3"/>
        <end position="50"/>
    </location>
</feature>
<dbReference type="AlphaFoldDB" id="A0A1B6FQS4"/>
<protein>
    <recommendedName>
        <fullName evidence="1">F-box domain-containing protein</fullName>
    </recommendedName>
</protein>
<dbReference type="EMBL" id="GECZ01017207">
    <property type="protein sequence ID" value="JAS52562.1"/>
    <property type="molecule type" value="Transcribed_RNA"/>
</dbReference>